<evidence type="ECO:0000259" key="1">
    <source>
        <dbReference type="PROSITE" id="PS51192"/>
    </source>
</evidence>
<dbReference type="GO" id="GO:0004386">
    <property type="term" value="F:helicase activity"/>
    <property type="evidence" value="ECO:0007669"/>
    <property type="project" value="UniProtKB-KW"/>
</dbReference>
<dbReference type="SUPFAM" id="SSF52540">
    <property type="entry name" value="P-loop containing nucleoside triphosphate hydrolases"/>
    <property type="match status" value="1"/>
</dbReference>
<dbReference type="InterPro" id="IPR027417">
    <property type="entry name" value="P-loop_NTPase"/>
</dbReference>
<keyword evidence="3" id="KW-1185">Reference proteome</keyword>
<dbReference type="PROSITE" id="PS51192">
    <property type="entry name" value="HELICASE_ATP_BIND_1"/>
    <property type="match status" value="1"/>
</dbReference>
<proteinExistence type="predicted"/>
<dbReference type="InterPro" id="IPR052511">
    <property type="entry name" value="ATP-dep_Helicase"/>
</dbReference>
<keyword evidence="2" id="KW-0067">ATP-binding</keyword>
<dbReference type="PANTHER" id="PTHR47962">
    <property type="entry name" value="ATP-DEPENDENT HELICASE LHR-RELATED-RELATED"/>
    <property type="match status" value="1"/>
</dbReference>
<dbReference type="Gene3D" id="3.40.50.300">
    <property type="entry name" value="P-loop containing nucleotide triphosphate hydrolases"/>
    <property type="match status" value="1"/>
</dbReference>
<dbReference type="RefSeq" id="WP_413277470.1">
    <property type="nucleotide sequence ID" value="NZ_JBHFNT010000084.1"/>
</dbReference>
<dbReference type="Proteomes" id="UP001576780">
    <property type="component" value="Unassembled WGS sequence"/>
</dbReference>
<feature type="domain" description="Helicase ATP-binding" evidence="1">
    <location>
        <begin position="198"/>
        <end position="333"/>
    </location>
</feature>
<dbReference type="SMART" id="SM00487">
    <property type="entry name" value="DEXDc"/>
    <property type="match status" value="1"/>
</dbReference>
<dbReference type="EMBL" id="JBHFNT010000084">
    <property type="protein sequence ID" value="MFB2835045.1"/>
    <property type="molecule type" value="Genomic_DNA"/>
</dbReference>
<dbReference type="Pfam" id="PF00270">
    <property type="entry name" value="DEAD"/>
    <property type="match status" value="1"/>
</dbReference>
<feature type="non-terminal residue" evidence="2">
    <location>
        <position position="333"/>
    </location>
</feature>
<evidence type="ECO:0000313" key="3">
    <source>
        <dbReference type="Proteomes" id="UP001576780"/>
    </source>
</evidence>
<comment type="caution">
    <text evidence="2">The sequence shown here is derived from an EMBL/GenBank/DDBJ whole genome shotgun (WGS) entry which is preliminary data.</text>
</comment>
<reference evidence="2 3" key="1">
    <citation type="submission" date="2024-09" db="EMBL/GenBank/DDBJ databases">
        <title>Floridaenema gen nov. (Aerosakkonemataceae, Aerosakkonematales ord. nov., Cyanobacteria) from benthic tropical and subtropical fresh waters, with the description of four new species.</title>
        <authorList>
            <person name="Moretto J.A."/>
            <person name="Berthold D.E."/>
            <person name="Lefler F.W."/>
            <person name="Huang I.-S."/>
            <person name="Laughinghouse H. IV."/>
        </authorList>
    </citation>
    <scope>NUCLEOTIDE SEQUENCE [LARGE SCALE GENOMIC DNA]</scope>
    <source>
        <strain evidence="2 3">BLCC-F167</strain>
    </source>
</reference>
<organism evidence="2 3">
    <name type="scientific">Floridaenema evergladense BLCC-F167</name>
    <dbReference type="NCBI Taxonomy" id="3153639"/>
    <lineage>
        <taxon>Bacteria</taxon>
        <taxon>Bacillati</taxon>
        <taxon>Cyanobacteriota</taxon>
        <taxon>Cyanophyceae</taxon>
        <taxon>Oscillatoriophycideae</taxon>
        <taxon>Aerosakkonematales</taxon>
        <taxon>Aerosakkonemataceae</taxon>
        <taxon>Floridanema</taxon>
        <taxon>Floridanema evergladense</taxon>
    </lineage>
</organism>
<dbReference type="InterPro" id="IPR014001">
    <property type="entry name" value="Helicase_ATP-bd"/>
</dbReference>
<keyword evidence="2" id="KW-0547">Nucleotide-binding</keyword>
<accession>A0ABV4WJ01</accession>
<gene>
    <name evidence="2" type="ORF">ACE1CA_10980</name>
</gene>
<dbReference type="InterPro" id="IPR011545">
    <property type="entry name" value="DEAD/DEAH_box_helicase_dom"/>
</dbReference>
<keyword evidence="2" id="KW-0347">Helicase</keyword>
<evidence type="ECO:0000313" key="2">
    <source>
        <dbReference type="EMBL" id="MFB2835045.1"/>
    </source>
</evidence>
<sequence length="333" mass="38331">MKLPIKLQDLLQQNETTIIAYSTLIGQGQILIDCTGVESVPPETLNLLFTNIPETWDFVQLGDVFDGSTLTETCANQLYKWVNQRLGKTSTETPEISVKSDSKNLDIFSFRNEVIGDYRRYIESFLKIRNPQVKEFVDRELEKGQLWTDPLVQLNPSYRKGGTVTELIQQGTLHPDCAKYFSKNGQPYRFHYHQQQAFETAKRLEPYVLTTGTGSGKSMTYLVPIFNDLLHHPEIKGVRAILVYPMNALINSQKEEFDKFLEQVPNTHIRVEQYTGQESLAKKSEIQENPPQILLTNYVMLELMLSRTHENKLVASPDLKFLILDELHTYRGR</sequence>
<protein>
    <submittedName>
        <fullName evidence="2">DEAD/DEAH box helicase</fullName>
    </submittedName>
</protein>
<dbReference type="PANTHER" id="PTHR47962:SF5">
    <property type="entry name" value="ATP-DEPENDENT HELICASE LHR-RELATED"/>
    <property type="match status" value="1"/>
</dbReference>
<keyword evidence="2" id="KW-0378">Hydrolase</keyword>
<name>A0ABV4WJ01_9CYAN</name>